<name>A0ABT6FHN4_9BACT</name>
<evidence type="ECO:0000256" key="3">
    <source>
        <dbReference type="ARBA" id="ARBA00022490"/>
    </source>
</evidence>
<feature type="compositionally biased region" description="Basic and acidic residues" evidence="9">
    <location>
        <begin position="727"/>
        <end position="741"/>
    </location>
</feature>
<comment type="caution">
    <text evidence="11">The sequence shown here is derived from an EMBL/GenBank/DDBJ whole genome shotgun (WGS) entry which is preliminary data.</text>
</comment>
<evidence type="ECO:0000313" key="12">
    <source>
        <dbReference type="Proteomes" id="UP001216907"/>
    </source>
</evidence>
<evidence type="ECO:0000256" key="2">
    <source>
        <dbReference type="ARBA" id="ARBA00004496"/>
    </source>
</evidence>
<keyword evidence="4 8" id="KW-0540">Nuclease</keyword>
<dbReference type="InterPro" id="IPR013223">
    <property type="entry name" value="RNase_B_OB_dom"/>
</dbReference>
<evidence type="ECO:0000256" key="9">
    <source>
        <dbReference type="SAM" id="MobiDB-lite"/>
    </source>
</evidence>
<dbReference type="NCBIfam" id="TIGR02063">
    <property type="entry name" value="RNase_R"/>
    <property type="match status" value="1"/>
</dbReference>
<accession>A0ABT6FHN4</accession>
<reference evidence="11 12" key="1">
    <citation type="submission" date="2023-03" db="EMBL/GenBank/DDBJ databases">
        <title>Paludisphaera mucosa sp. nov. a novel planctomycete from northern fen.</title>
        <authorList>
            <person name="Ivanova A."/>
        </authorList>
    </citation>
    <scope>NUCLEOTIDE SEQUENCE [LARGE SCALE GENOMIC DNA]</scope>
    <source>
        <strain evidence="11 12">Pla2</strain>
    </source>
</reference>
<dbReference type="InterPro" id="IPR050180">
    <property type="entry name" value="RNR_Ribonuclease"/>
</dbReference>
<comment type="subcellular location">
    <subcellularLocation>
        <location evidence="2 8">Cytoplasm</location>
    </subcellularLocation>
</comment>
<dbReference type="PROSITE" id="PS50126">
    <property type="entry name" value="S1"/>
    <property type="match status" value="1"/>
</dbReference>
<keyword evidence="12" id="KW-1185">Reference proteome</keyword>
<dbReference type="InterPro" id="IPR040476">
    <property type="entry name" value="CSD2"/>
</dbReference>
<evidence type="ECO:0000256" key="8">
    <source>
        <dbReference type="HAMAP-Rule" id="MF_01895"/>
    </source>
</evidence>
<proteinExistence type="inferred from homology"/>
<dbReference type="EMBL" id="JARRAG010000002">
    <property type="protein sequence ID" value="MDG3007001.1"/>
    <property type="molecule type" value="Genomic_DNA"/>
</dbReference>
<dbReference type="Gene3D" id="2.40.50.140">
    <property type="entry name" value="Nucleic acid-binding proteins"/>
    <property type="match status" value="2"/>
</dbReference>
<keyword evidence="5 8" id="KW-0378">Hydrolase</keyword>
<gene>
    <name evidence="8 11" type="primary">rnr</name>
    <name evidence="11" type="ORF">PZE19_24805</name>
</gene>
<dbReference type="InterPro" id="IPR001900">
    <property type="entry name" value="RNase_II/R"/>
</dbReference>
<dbReference type="PANTHER" id="PTHR23355:SF9">
    <property type="entry name" value="DIS3-LIKE EXONUCLEASE 2"/>
    <property type="match status" value="1"/>
</dbReference>
<dbReference type="Pfam" id="PF08206">
    <property type="entry name" value="OB_RNB"/>
    <property type="match status" value="1"/>
</dbReference>
<dbReference type="SMART" id="SM00955">
    <property type="entry name" value="RNB"/>
    <property type="match status" value="1"/>
</dbReference>
<dbReference type="NCBIfam" id="TIGR00358">
    <property type="entry name" value="3_prime_RNase"/>
    <property type="match status" value="1"/>
</dbReference>
<dbReference type="Pfam" id="PF00773">
    <property type="entry name" value="RNB"/>
    <property type="match status" value="1"/>
</dbReference>
<evidence type="ECO:0000313" key="11">
    <source>
        <dbReference type="EMBL" id="MDG3007001.1"/>
    </source>
</evidence>
<evidence type="ECO:0000256" key="5">
    <source>
        <dbReference type="ARBA" id="ARBA00022801"/>
    </source>
</evidence>
<evidence type="ECO:0000256" key="7">
    <source>
        <dbReference type="ARBA" id="ARBA00022884"/>
    </source>
</evidence>
<comment type="catalytic activity">
    <reaction evidence="1 8">
        <text>Exonucleolytic cleavage in the 3'- to 5'-direction to yield nucleoside 5'-phosphates.</text>
        <dbReference type="EC" id="3.1.13.1"/>
    </reaction>
</comment>
<evidence type="ECO:0000259" key="10">
    <source>
        <dbReference type="PROSITE" id="PS50126"/>
    </source>
</evidence>
<dbReference type="Proteomes" id="UP001216907">
    <property type="component" value="Unassembled WGS sequence"/>
</dbReference>
<dbReference type="SUPFAM" id="SSF50249">
    <property type="entry name" value="Nucleic acid-binding proteins"/>
    <property type="match status" value="4"/>
</dbReference>
<evidence type="ECO:0000256" key="1">
    <source>
        <dbReference type="ARBA" id="ARBA00001849"/>
    </source>
</evidence>
<dbReference type="CDD" id="cd04471">
    <property type="entry name" value="S1_RNase_R"/>
    <property type="match status" value="1"/>
</dbReference>
<dbReference type="InterPro" id="IPR012340">
    <property type="entry name" value="NA-bd_OB-fold"/>
</dbReference>
<dbReference type="RefSeq" id="WP_277863291.1">
    <property type="nucleotide sequence ID" value="NZ_JARRAG010000002.1"/>
</dbReference>
<feature type="compositionally biased region" description="Basic residues" evidence="9">
    <location>
        <begin position="742"/>
        <end position="763"/>
    </location>
</feature>
<evidence type="ECO:0000256" key="4">
    <source>
        <dbReference type="ARBA" id="ARBA00022722"/>
    </source>
</evidence>
<organism evidence="11 12">
    <name type="scientific">Paludisphaera mucosa</name>
    <dbReference type="NCBI Taxonomy" id="3030827"/>
    <lineage>
        <taxon>Bacteria</taxon>
        <taxon>Pseudomonadati</taxon>
        <taxon>Planctomycetota</taxon>
        <taxon>Planctomycetia</taxon>
        <taxon>Isosphaerales</taxon>
        <taxon>Isosphaeraceae</taxon>
        <taxon>Paludisphaera</taxon>
    </lineage>
</organism>
<dbReference type="SMART" id="SM00316">
    <property type="entry name" value="S1"/>
    <property type="match status" value="1"/>
</dbReference>
<sequence length="763" mass="84741">MSRYTELVLKLVAEPSYKPRTLKSISKQLKIEPDDYPTFRAEIKGLIREGKLDVARDKSLSKAETAGAIIGLFRRSAKGFGFVRPHGANVKGDQIYIPADAAGDASSGDEVAVKITKKARGEGMNDEGRVIQIVARASRGFVGTYREEAGSAFVKVDGTTFNDPIYVGDPGAKGAKPGDKVALEIVRYPSPSTPGEGVVTEILGERGAPGVDTLTVIRAFNIPDVFPDSALDQARELAKGFHEDDVAGREDLREVLTVTIDPATARDFDDAISLSRDEKGYWSLGVHIADVSHFVRPGSEIDDVARKRGTSVYLPDRVIPMLPEVLSNSLASLQAHHTRYTVSAFLEYDADGVRTSKRFARTAIKVDHRFTYEQAYAVMRDPQGVHEGVSPEVVKMVVEMLELAMILRRRRFARGALELSLPEVEIELDDLGKVSGAHLAVNDESHQVIEDFMLAANEAAASHLTENHAGFLRRVHPDPEPTKLAEFAEFARSLEFQIDLPQSRFELQRVLDESKGKPEEYAIHYGLLRSLKQAVYTPEQETHYALASDDYCHFTSPIRRYPDLQVHRQITALLEGKKPRSNLDELAMLAEHCTRTERRAETAERELIRVKLLTHLEGRIGEAFHAIVVGVEDFGLFCRLVELPVEGLIHVTSLADDYYYLEAGTHTLIGRRAGTRHRLGDRIEVRVAHVDVDRRELDLVLADTPVSRTRSGRNPARRLPGEPAPPRPERAPREGDGDARGGPRKKRPAKPTKARKSPKKRKS</sequence>
<evidence type="ECO:0000256" key="6">
    <source>
        <dbReference type="ARBA" id="ARBA00022839"/>
    </source>
</evidence>
<dbReference type="Pfam" id="PF17876">
    <property type="entry name" value="CSD2"/>
    <property type="match status" value="1"/>
</dbReference>
<dbReference type="PANTHER" id="PTHR23355">
    <property type="entry name" value="RIBONUCLEASE"/>
    <property type="match status" value="1"/>
</dbReference>
<dbReference type="Pfam" id="PF00575">
    <property type="entry name" value="S1"/>
    <property type="match status" value="1"/>
</dbReference>
<keyword evidence="7 8" id="KW-0694">RNA-binding</keyword>
<dbReference type="HAMAP" id="MF_01895">
    <property type="entry name" value="RNase_R"/>
    <property type="match status" value="1"/>
</dbReference>
<keyword evidence="6 8" id="KW-0269">Exonuclease</keyword>
<feature type="domain" description="S1 motif" evidence="10">
    <location>
        <begin position="621"/>
        <end position="702"/>
    </location>
</feature>
<dbReference type="InterPro" id="IPR011805">
    <property type="entry name" value="RNase_R"/>
</dbReference>
<dbReference type="InterPro" id="IPR003029">
    <property type="entry name" value="S1_domain"/>
</dbReference>
<comment type="similarity">
    <text evidence="8">Belongs to the RNR ribonuclease family. RNase R subfamily.</text>
</comment>
<comment type="function">
    <text evidence="8">3'-5' exoribonuclease that releases 5'-nucleoside monophosphates and is involved in maturation of structured RNAs.</text>
</comment>
<dbReference type="InterPro" id="IPR004476">
    <property type="entry name" value="RNase_II/RNase_R"/>
</dbReference>
<protein>
    <recommendedName>
        <fullName evidence="8">Ribonuclease R</fullName>
        <shortName evidence="8">RNase R</shortName>
        <ecNumber evidence="8">3.1.13.1</ecNumber>
    </recommendedName>
</protein>
<keyword evidence="3 8" id="KW-0963">Cytoplasm</keyword>
<feature type="region of interest" description="Disordered" evidence="9">
    <location>
        <begin position="706"/>
        <end position="763"/>
    </location>
</feature>
<dbReference type="EC" id="3.1.13.1" evidence="8"/>